<evidence type="ECO:0000313" key="1">
    <source>
        <dbReference type="EMBL" id="AIY42757.1"/>
    </source>
</evidence>
<dbReference type="InterPro" id="IPR044855">
    <property type="entry name" value="CoA-Trfase_III_dom3_sf"/>
</dbReference>
<keyword evidence="2" id="KW-1185">Reference proteome</keyword>
<dbReference type="InterPro" id="IPR050509">
    <property type="entry name" value="CoA-transferase_III"/>
</dbReference>
<dbReference type="Pfam" id="PF02515">
    <property type="entry name" value="CoA_transf_3"/>
    <property type="match status" value="1"/>
</dbReference>
<dbReference type="KEGG" id="care:LT85_3599"/>
<name>A0A0A1FIU0_9BURK</name>
<dbReference type="SUPFAM" id="SSF89796">
    <property type="entry name" value="CoA-transferase family III (CaiB/BaiF)"/>
    <property type="match status" value="1"/>
</dbReference>
<dbReference type="Gene3D" id="3.40.50.10540">
    <property type="entry name" value="Crotonobetainyl-coa:carnitine coa-transferase, domain 1"/>
    <property type="match status" value="1"/>
</dbReference>
<dbReference type="AlphaFoldDB" id="A0A0A1FIU0"/>
<reference evidence="2" key="1">
    <citation type="journal article" date="2014" name="Soil Biol. Biochem.">
        <title>Structure and function of bacterial communities in ageing soils: Insights from the Mendocino ecological staircase.</title>
        <authorList>
            <person name="Uroz S."/>
            <person name="Tech J.J."/>
            <person name="Sawaya N.A."/>
            <person name="Frey-Klett P."/>
            <person name="Leveau J.H.J."/>
        </authorList>
    </citation>
    <scope>NUCLEOTIDE SEQUENCE [LARGE SCALE GENOMIC DNA]</scope>
    <source>
        <strain evidence="2">Cal35</strain>
    </source>
</reference>
<evidence type="ECO:0000313" key="2">
    <source>
        <dbReference type="Proteomes" id="UP000030302"/>
    </source>
</evidence>
<dbReference type="OrthoDB" id="8523055at2"/>
<proteinExistence type="predicted"/>
<dbReference type="InterPro" id="IPR023606">
    <property type="entry name" value="CoA-Trfase_III_dom_1_sf"/>
</dbReference>
<dbReference type="HOGENOM" id="CLU_033975_5_1_4"/>
<organism evidence="1 2">
    <name type="scientific">Collimonas arenae</name>
    <dbReference type="NCBI Taxonomy" id="279058"/>
    <lineage>
        <taxon>Bacteria</taxon>
        <taxon>Pseudomonadati</taxon>
        <taxon>Pseudomonadota</taxon>
        <taxon>Betaproteobacteria</taxon>
        <taxon>Burkholderiales</taxon>
        <taxon>Oxalobacteraceae</taxon>
        <taxon>Collimonas</taxon>
    </lineage>
</organism>
<dbReference type="PANTHER" id="PTHR48228:SF5">
    <property type="entry name" value="ALPHA-METHYLACYL-COA RACEMASE"/>
    <property type="match status" value="1"/>
</dbReference>
<accession>A0A0A1FIU0</accession>
<dbReference type="GO" id="GO:0008111">
    <property type="term" value="F:alpha-methylacyl-CoA racemase activity"/>
    <property type="evidence" value="ECO:0007669"/>
    <property type="project" value="UniProtKB-EC"/>
</dbReference>
<sequence>MANPLLSGIRVLDLTRLLPGPFCSFYLAQLGAEVIKLEEPQGGDYARMLAPELFILVNRGKKSVTLDLRQQQAVEVLKSMVAEADVLIESFRPGVMDKLGCGYQTLKQVNPRLVYAALTGYGQTGPYKDRAGHDMNYCAYAGLLDQTGVADGAPALSNFQSADLAGGALTCALGILAAVIGAQASGQGTLVDVGMLDGTLALQALSLATIRTLGESKARGSDMLSGGLPNYSIYACADGKHVALAALEPKFFFNFCKAVGRPDLAALPLTPGADGDALRDALGILFKTRSRDEWETLLADSDCCVSGIYSPQEALVNPQVRARGLIRMEDGKPVSDLPIRFSDTDVATVRGCPALGADTAVVLAQLAGMDDKSLTALAASGAI</sequence>
<gene>
    <name evidence="1" type="ORF">LT85_3599</name>
</gene>
<dbReference type="EMBL" id="CP009962">
    <property type="protein sequence ID" value="AIY42757.1"/>
    <property type="molecule type" value="Genomic_DNA"/>
</dbReference>
<protein>
    <submittedName>
        <fullName evidence="1">Alpha-methylacyl-CoA racemase</fullName>
        <ecNumber evidence="1">5.1.99.4</ecNumber>
    </submittedName>
</protein>
<dbReference type="PANTHER" id="PTHR48228">
    <property type="entry name" value="SUCCINYL-COA--D-CITRAMALATE COA-TRANSFERASE"/>
    <property type="match status" value="1"/>
</dbReference>
<dbReference type="InterPro" id="IPR003673">
    <property type="entry name" value="CoA-Trfase_fam_III"/>
</dbReference>
<dbReference type="Proteomes" id="UP000030302">
    <property type="component" value="Chromosome"/>
</dbReference>
<dbReference type="EC" id="5.1.99.4" evidence="1"/>
<dbReference type="RefSeq" id="WP_038491456.1">
    <property type="nucleotide sequence ID" value="NZ_CP009962.1"/>
</dbReference>
<dbReference type="STRING" id="279058.LT85_3599"/>
<keyword evidence="1" id="KW-0413">Isomerase</keyword>
<dbReference type="Gene3D" id="3.30.1540.10">
    <property type="entry name" value="formyl-coa transferase, domain 3"/>
    <property type="match status" value="1"/>
</dbReference>